<dbReference type="RefSeq" id="WP_258335879.1">
    <property type="nucleotide sequence ID" value="NZ_JANRHJ010000010.1"/>
</dbReference>
<sequence length="213" mass="24501">MYTSSMTVEDMVREFSNELPQMIDVCDSKQPHVDRIILKSKTMPVYVHTSYTSKKGNVCLILWEAKNKKYVGDNSLVTLVSVMHMPTGRYAIMWSTVNGVPLYTIFTPHFFSRFAQRAGIQLSGVDLIRRYFKLNHSFGYNESREVIDGKEKTNIYGSTEEGIALGAKLYTESNVFLFKTFITYDMCKGEQIEDFARADETRRELHDDATKIL</sequence>
<reference evidence="1 2" key="1">
    <citation type="submission" date="2022-08" db="EMBL/GenBank/DDBJ databases">
        <authorList>
            <person name="Zeman M."/>
            <person name="Kubasova T."/>
        </authorList>
    </citation>
    <scope>NUCLEOTIDE SEQUENCE [LARGE SCALE GENOMIC DNA]</scope>
    <source>
        <strain evidence="1 2">ET62</strain>
    </source>
</reference>
<evidence type="ECO:0000313" key="1">
    <source>
        <dbReference type="EMBL" id="MCR8874293.1"/>
    </source>
</evidence>
<protein>
    <submittedName>
        <fullName evidence="1">Uncharacterized protein</fullName>
    </submittedName>
</protein>
<name>A0AAW5N0Y7_9BACT</name>
<dbReference type="EMBL" id="JANRHJ010000010">
    <property type="protein sequence ID" value="MCR8874293.1"/>
    <property type="molecule type" value="Genomic_DNA"/>
</dbReference>
<gene>
    <name evidence="1" type="ORF">NW209_09755</name>
</gene>
<evidence type="ECO:0000313" key="2">
    <source>
        <dbReference type="Proteomes" id="UP001204579"/>
    </source>
</evidence>
<comment type="caution">
    <text evidence="1">The sequence shown here is derived from an EMBL/GenBank/DDBJ whole genome shotgun (WGS) entry which is preliminary data.</text>
</comment>
<organism evidence="1 2">
    <name type="scientific">Phocaeicola barnesiae</name>
    <dbReference type="NCBI Taxonomy" id="376804"/>
    <lineage>
        <taxon>Bacteria</taxon>
        <taxon>Pseudomonadati</taxon>
        <taxon>Bacteroidota</taxon>
        <taxon>Bacteroidia</taxon>
        <taxon>Bacteroidales</taxon>
        <taxon>Bacteroidaceae</taxon>
        <taxon>Phocaeicola</taxon>
    </lineage>
</organism>
<accession>A0AAW5N0Y7</accession>
<dbReference type="Proteomes" id="UP001204579">
    <property type="component" value="Unassembled WGS sequence"/>
</dbReference>
<keyword evidence="2" id="KW-1185">Reference proteome</keyword>
<dbReference type="AlphaFoldDB" id="A0AAW5N0Y7"/>
<proteinExistence type="predicted"/>